<dbReference type="PANTHER" id="PTHR46471:SF2">
    <property type="entry name" value="CHITIN DEACETYLASE-RELATED"/>
    <property type="match status" value="1"/>
</dbReference>
<sequence>MKAISVIGILSACLVGYTRAACGEAFAQCGGNNYDGEVCCVAGTECEYVNESYSQCNPVEDSSDDDKNEAIVDVDVTVENDEDSTEESDNENEKKPQLPKGTGIQYFEKCKNPKHWAMTYDDGPTEYADLMLDLFKKYDIKVTFFICEFKRIIKRMYDEGHVIGNHTYNHLNLVDLTPDEIVNEMKLVEDPIYEIIGKRPAFVRLPFGSGASEEKVMNTLESLGYHAAINWNVDTMDWDNTGSIDYSNKVITEKLGQPLITLNHLAFDGVTKENIAALAEFEIQYILSQGYTPVTMDECLGIQAYQ</sequence>
<dbReference type="InterPro" id="IPR035971">
    <property type="entry name" value="CBD_sf"/>
</dbReference>
<dbReference type="STRING" id="1754190.A0A1Y2AT65"/>
<evidence type="ECO:0000256" key="6">
    <source>
        <dbReference type="SAM" id="MobiDB-lite"/>
    </source>
</evidence>
<dbReference type="GO" id="GO:0030248">
    <property type="term" value="F:cellulose binding"/>
    <property type="evidence" value="ECO:0007669"/>
    <property type="project" value="InterPro"/>
</dbReference>
<dbReference type="Gene3D" id="3.20.20.370">
    <property type="entry name" value="Glycoside hydrolase/deacetylase"/>
    <property type="match status" value="1"/>
</dbReference>
<protein>
    <submittedName>
        <fullName evidence="10">Glycoside hydrolase/deacetylase</fullName>
    </submittedName>
</protein>
<evidence type="ECO:0000259" key="9">
    <source>
        <dbReference type="PROSITE" id="PS51677"/>
    </source>
</evidence>
<dbReference type="OrthoDB" id="5547340at2759"/>
<dbReference type="SUPFAM" id="SSF57180">
    <property type="entry name" value="Cellulose-binding domain"/>
    <property type="match status" value="1"/>
</dbReference>
<organism evidence="10 11">
    <name type="scientific">Neocallimastix californiae</name>
    <dbReference type="NCBI Taxonomy" id="1754190"/>
    <lineage>
        <taxon>Eukaryota</taxon>
        <taxon>Fungi</taxon>
        <taxon>Fungi incertae sedis</taxon>
        <taxon>Chytridiomycota</taxon>
        <taxon>Chytridiomycota incertae sedis</taxon>
        <taxon>Neocallimastigomycetes</taxon>
        <taxon>Neocallimastigales</taxon>
        <taxon>Neocallimastigaceae</taxon>
        <taxon>Neocallimastix</taxon>
    </lineage>
</organism>
<dbReference type="PROSITE" id="PS51164">
    <property type="entry name" value="CBM1_2"/>
    <property type="match status" value="1"/>
</dbReference>
<evidence type="ECO:0000256" key="3">
    <source>
        <dbReference type="ARBA" id="ARBA00022729"/>
    </source>
</evidence>
<evidence type="ECO:0000256" key="4">
    <source>
        <dbReference type="ARBA" id="ARBA00022801"/>
    </source>
</evidence>
<dbReference type="EMBL" id="MCOG01000215">
    <property type="protein sequence ID" value="ORY25135.1"/>
    <property type="molecule type" value="Genomic_DNA"/>
</dbReference>
<dbReference type="InterPro" id="IPR011330">
    <property type="entry name" value="Glyco_hydro/deAcase_b/a-brl"/>
</dbReference>
<dbReference type="Pfam" id="PF00734">
    <property type="entry name" value="CBM_1"/>
    <property type="match status" value="1"/>
</dbReference>
<evidence type="ECO:0000313" key="10">
    <source>
        <dbReference type="EMBL" id="ORY25135.1"/>
    </source>
</evidence>
<feature type="region of interest" description="Disordered" evidence="6">
    <location>
        <begin position="77"/>
        <end position="100"/>
    </location>
</feature>
<dbReference type="GO" id="GO:0005975">
    <property type="term" value="P:carbohydrate metabolic process"/>
    <property type="evidence" value="ECO:0007669"/>
    <property type="project" value="InterPro"/>
</dbReference>
<gene>
    <name evidence="10" type="ORF">LY90DRAFT_706397</name>
</gene>
<keyword evidence="4 10" id="KW-0378">Hydrolase</keyword>
<accession>A0A1Y2AT65</accession>
<evidence type="ECO:0000256" key="1">
    <source>
        <dbReference type="ARBA" id="ARBA00001941"/>
    </source>
</evidence>
<dbReference type="PANTHER" id="PTHR46471">
    <property type="entry name" value="CHITIN DEACETYLASE"/>
    <property type="match status" value="1"/>
</dbReference>
<dbReference type="GO" id="GO:0005576">
    <property type="term" value="C:extracellular region"/>
    <property type="evidence" value="ECO:0007669"/>
    <property type="project" value="InterPro"/>
</dbReference>
<name>A0A1Y2AT65_9FUNG</name>
<evidence type="ECO:0000256" key="2">
    <source>
        <dbReference type="ARBA" id="ARBA00022723"/>
    </source>
</evidence>
<feature type="compositionally biased region" description="Acidic residues" evidence="6">
    <location>
        <begin position="77"/>
        <end position="90"/>
    </location>
</feature>
<feature type="chain" id="PRO_5012237476" evidence="7">
    <location>
        <begin position="21"/>
        <end position="306"/>
    </location>
</feature>
<evidence type="ECO:0000313" key="11">
    <source>
        <dbReference type="Proteomes" id="UP000193920"/>
    </source>
</evidence>
<dbReference type="InterPro" id="IPR002509">
    <property type="entry name" value="NODB_dom"/>
</dbReference>
<dbReference type="GO" id="GO:0046872">
    <property type="term" value="F:metal ion binding"/>
    <property type="evidence" value="ECO:0007669"/>
    <property type="project" value="UniProtKB-KW"/>
</dbReference>
<keyword evidence="2" id="KW-0479">Metal-binding</keyword>
<feature type="domain" description="NodB homology" evidence="9">
    <location>
        <begin position="114"/>
        <end position="294"/>
    </location>
</feature>
<keyword evidence="11" id="KW-1185">Reference proteome</keyword>
<dbReference type="GO" id="GO:0016810">
    <property type="term" value="F:hydrolase activity, acting on carbon-nitrogen (but not peptide) bonds"/>
    <property type="evidence" value="ECO:0007669"/>
    <property type="project" value="InterPro"/>
</dbReference>
<dbReference type="SMART" id="SM00236">
    <property type="entry name" value="fCBD"/>
    <property type="match status" value="1"/>
</dbReference>
<comment type="cofactor">
    <cofactor evidence="1">
        <name>Co(2+)</name>
        <dbReference type="ChEBI" id="CHEBI:48828"/>
    </cofactor>
</comment>
<evidence type="ECO:0000256" key="5">
    <source>
        <dbReference type="ARBA" id="ARBA00023277"/>
    </source>
</evidence>
<proteinExistence type="predicted"/>
<keyword evidence="3 7" id="KW-0732">Signal</keyword>
<feature type="signal peptide" evidence="7">
    <location>
        <begin position="1"/>
        <end position="20"/>
    </location>
</feature>
<reference evidence="10 11" key="1">
    <citation type="submission" date="2016-08" db="EMBL/GenBank/DDBJ databases">
        <title>A Parts List for Fungal Cellulosomes Revealed by Comparative Genomics.</title>
        <authorList>
            <consortium name="DOE Joint Genome Institute"/>
            <person name="Haitjema C.H."/>
            <person name="Gilmore S.P."/>
            <person name="Henske J.K."/>
            <person name="Solomon K.V."/>
            <person name="De Groot R."/>
            <person name="Kuo A."/>
            <person name="Mondo S.J."/>
            <person name="Salamov A.A."/>
            <person name="Labutti K."/>
            <person name="Zhao Z."/>
            <person name="Chiniquy J."/>
            <person name="Barry K."/>
            <person name="Brewer H.M."/>
            <person name="Purvine S.O."/>
            <person name="Wright A.T."/>
            <person name="Boxma B."/>
            <person name="Van Alen T."/>
            <person name="Hackstein J.H."/>
            <person name="Baker S.E."/>
            <person name="Grigoriev I.V."/>
            <person name="O'Malley M.A."/>
        </authorList>
    </citation>
    <scope>NUCLEOTIDE SEQUENCE [LARGE SCALE GENOMIC DNA]</scope>
    <source>
        <strain evidence="10 11">G1</strain>
    </source>
</reference>
<dbReference type="SUPFAM" id="SSF88713">
    <property type="entry name" value="Glycoside hydrolase/deacetylase"/>
    <property type="match status" value="1"/>
</dbReference>
<feature type="domain" description="CBM1" evidence="8">
    <location>
        <begin position="21"/>
        <end position="57"/>
    </location>
</feature>
<keyword evidence="5" id="KW-0119">Carbohydrate metabolism</keyword>
<comment type="caution">
    <text evidence="10">The sequence shown here is derived from an EMBL/GenBank/DDBJ whole genome shotgun (WGS) entry which is preliminary data.</text>
</comment>
<evidence type="ECO:0000256" key="7">
    <source>
        <dbReference type="SAM" id="SignalP"/>
    </source>
</evidence>
<dbReference type="PROSITE" id="PS51677">
    <property type="entry name" value="NODB"/>
    <property type="match status" value="1"/>
</dbReference>
<dbReference type="Pfam" id="PF01522">
    <property type="entry name" value="Polysacc_deac_1"/>
    <property type="match status" value="1"/>
</dbReference>
<dbReference type="InterPro" id="IPR000254">
    <property type="entry name" value="CBD"/>
</dbReference>
<evidence type="ECO:0000259" key="8">
    <source>
        <dbReference type="PROSITE" id="PS51164"/>
    </source>
</evidence>
<dbReference type="Proteomes" id="UP000193920">
    <property type="component" value="Unassembled WGS sequence"/>
</dbReference>
<dbReference type="AlphaFoldDB" id="A0A1Y2AT65"/>